<dbReference type="AlphaFoldDB" id="A0A1I3IUV0"/>
<proteinExistence type="predicted"/>
<evidence type="ECO:0000313" key="3">
    <source>
        <dbReference type="Proteomes" id="UP000199111"/>
    </source>
</evidence>
<dbReference type="Proteomes" id="UP000199111">
    <property type="component" value="Unassembled WGS sequence"/>
</dbReference>
<dbReference type="EMBL" id="FOQY01000003">
    <property type="protein sequence ID" value="SFI51643.1"/>
    <property type="molecule type" value="Genomic_DNA"/>
</dbReference>
<name>A0A1I3IUV0_9ACTN</name>
<reference evidence="3" key="1">
    <citation type="submission" date="2016-10" db="EMBL/GenBank/DDBJ databases">
        <authorList>
            <person name="Varghese N."/>
            <person name="Submissions S."/>
        </authorList>
    </citation>
    <scope>NUCLEOTIDE SEQUENCE [LARGE SCALE GENOMIC DNA]</scope>
    <source>
        <strain evidence="3">CGMCC 4.2126</strain>
    </source>
</reference>
<evidence type="ECO:0000256" key="1">
    <source>
        <dbReference type="SAM" id="MobiDB-lite"/>
    </source>
</evidence>
<sequence>MTRRPWTADNGPHRGAWVVTGPEDPRLRADVLTQRLPAEFGDFTVTAMSGDMTQRGRSNDSTL</sequence>
<gene>
    <name evidence="2" type="ORF">SAMN05216275_103422</name>
</gene>
<evidence type="ECO:0000313" key="2">
    <source>
        <dbReference type="EMBL" id="SFI51643.1"/>
    </source>
</evidence>
<keyword evidence="3" id="KW-1185">Reference proteome</keyword>
<organism evidence="2 3">
    <name type="scientific">Streptosporangium canum</name>
    <dbReference type="NCBI Taxonomy" id="324952"/>
    <lineage>
        <taxon>Bacteria</taxon>
        <taxon>Bacillati</taxon>
        <taxon>Actinomycetota</taxon>
        <taxon>Actinomycetes</taxon>
        <taxon>Streptosporangiales</taxon>
        <taxon>Streptosporangiaceae</taxon>
        <taxon>Streptosporangium</taxon>
    </lineage>
</organism>
<accession>A0A1I3IUV0</accession>
<protein>
    <submittedName>
        <fullName evidence="2">Uncharacterized protein</fullName>
    </submittedName>
</protein>
<feature type="region of interest" description="Disordered" evidence="1">
    <location>
        <begin position="1"/>
        <end position="21"/>
    </location>
</feature>